<dbReference type="Proteomes" id="UP000243374">
    <property type="component" value="Unassembled WGS sequence"/>
</dbReference>
<reference evidence="2 3" key="1">
    <citation type="submission" date="2016-10" db="EMBL/GenBank/DDBJ databases">
        <authorList>
            <person name="Varghese N."/>
            <person name="Submissions S."/>
        </authorList>
    </citation>
    <scope>NUCLEOTIDE SEQUENCE [LARGE SCALE GENOMIC DNA]</scope>
    <source>
        <strain evidence="2 3">22B</strain>
    </source>
</reference>
<dbReference type="EMBL" id="FOSF01000129">
    <property type="protein sequence ID" value="SFK59345.1"/>
    <property type="molecule type" value="Genomic_DNA"/>
</dbReference>
<accession>A0A662ZEP8</accession>
<dbReference type="InterPro" id="IPR038765">
    <property type="entry name" value="Papain-like_cys_pep_sf"/>
</dbReference>
<evidence type="ECO:0008006" key="4">
    <source>
        <dbReference type="Google" id="ProtNLM"/>
    </source>
</evidence>
<gene>
    <name evidence="2" type="ORF">SAMN04487865_11291</name>
</gene>
<feature type="compositionally biased region" description="Polar residues" evidence="1">
    <location>
        <begin position="1"/>
        <end position="22"/>
    </location>
</feature>
<dbReference type="RefSeq" id="WP_074841965.1">
    <property type="nucleotide sequence ID" value="NZ_CP047056.1"/>
</dbReference>
<dbReference type="SUPFAM" id="SSF54001">
    <property type="entry name" value="Cysteine proteinases"/>
    <property type="match status" value="1"/>
</dbReference>
<sequence length="434" mass="47334">MSDPISGNNVSNNGNQFLNPNQIDDEDFEITGADGVPAKVSSPEDPDEDFVITTSVKPNGNESKKANLTDAFVIEKFNLPEKTANILNNIRQQKPSSGFFNTLGRMILKVVNLFKGVSNSSILSTPQKLDELRGIKTQTPLPTPKQSNAEPYSMTTDQLSRLAGLGAGTKIEPFGGAGTNNTNLNNVLFGDKGIPTLSDIKQDPEFQDCWFLSSITSVLSTQGPDAILRLFEESDTPNHIHVRLGENTYDVPLGKIVDGNGNKFGSNSANWVVALENAMLMHLGISFTDTDSKAAEKNLKMAYRSAGDGLTALLGCSFQHRIDIRSLPMSSKETLSLIRDKLDKHLPVVIGHNSKTTALADGISPEHAVTVLDIENNNKLVVLDPYGEVKKIPVSSLKNYTISTTEDYTEHQKIVNGRNEIPAPNYDEKDDDDF</sequence>
<evidence type="ECO:0000313" key="3">
    <source>
        <dbReference type="Proteomes" id="UP000243374"/>
    </source>
</evidence>
<dbReference type="AlphaFoldDB" id="A0A662ZEP8"/>
<protein>
    <recommendedName>
        <fullName evidence="4">Calpain family cysteine protease</fullName>
    </recommendedName>
</protein>
<feature type="region of interest" description="Disordered" evidence="1">
    <location>
        <begin position="1"/>
        <end position="49"/>
    </location>
</feature>
<feature type="region of interest" description="Disordered" evidence="1">
    <location>
        <begin position="414"/>
        <end position="434"/>
    </location>
</feature>
<evidence type="ECO:0000256" key="1">
    <source>
        <dbReference type="SAM" id="MobiDB-lite"/>
    </source>
</evidence>
<dbReference type="OrthoDB" id="7054902at2"/>
<organism evidence="2 3">
    <name type="scientific">Succinivibrio dextrinosolvens</name>
    <dbReference type="NCBI Taxonomy" id="83771"/>
    <lineage>
        <taxon>Bacteria</taxon>
        <taxon>Pseudomonadati</taxon>
        <taxon>Pseudomonadota</taxon>
        <taxon>Gammaproteobacteria</taxon>
        <taxon>Aeromonadales</taxon>
        <taxon>Succinivibrionaceae</taxon>
        <taxon>Succinivibrio</taxon>
    </lineage>
</organism>
<proteinExistence type="predicted"/>
<name>A0A662ZEP8_9GAMM</name>
<keyword evidence="3" id="KW-1185">Reference proteome</keyword>
<evidence type="ECO:0000313" key="2">
    <source>
        <dbReference type="EMBL" id="SFK59345.1"/>
    </source>
</evidence>